<evidence type="ECO:0008006" key="3">
    <source>
        <dbReference type="Google" id="ProtNLM"/>
    </source>
</evidence>
<evidence type="ECO:0000313" key="1">
    <source>
        <dbReference type="EMBL" id="MEQ2225476.1"/>
    </source>
</evidence>
<comment type="caution">
    <text evidence="1">The sequence shown here is derived from an EMBL/GenBank/DDBJ whole genome shotgun (WGS) entry which is preliminary data.</text>
</comment>
<protein>
    <recommendedName>
        <fullName evidence="3">Secreted protein</fullName>
    </recommendedName>
</protein>
<accession>A0ABV0SZE0</accession>
<sequence>MASILFSPTFALFVSTRRFAQGVSQPQICILEAGSGVMMCCRRFASFTDTNEPYSHVFGLCEGVEVPRENPCMHRENMQTCRKTPGWHPNPGHYCCKAVELSTVPPCSSY</sequence>
<evidence type="ECO:0000313" key="2">
    <source>
        <dbReference type="Proteomes" id="UP001482620"/>
    </source>
</evidence>
<name>A0ABV0SZE0_9TELE</name>
<reference evidence="1 2" key="1">
    <citation type="submission" date="2021-06" db="EMBL/GenBank/DDBJ databases">
        <authorList>
            <person name="Palmer J.M."/>
        </authorList>
    </citation>
    <scope>NUCLEOTIDE SEQUENCE [LARGE SCALE GENOMIC DNA]</scope>
    <source>
        <strain evidence="2">if_2019</strain>
        <tissue evidence="1">Muscle</tissue>
    </source>
</reference>
<organism evidence="1 2">
    <name type="scientific">Ilyodon furcidens</name>
    <name type="common">goldbreast splitfin</name>
    <dbReference type="NCBI Taxonomy" id="33524"/>
    <lineage>
        <taxon>Eukaryota</taxon>
        <taxon>Metazoa</taxon>
        <taxon>Chordata</taxon>
        <taxon>Craniata</taxon>
        <taxon>Vertebrata</taxon>
        <taxon>Euteleostomi</taxon>
        <taxon>Actinopterygii</taxon>
        <taxon>Neopterygii</taxon>
        <taxon>Teleostei</taxon>
        <taxon>Neoteleostei</taxon>
        <taxon>Acanthomorphata</taxon>
        <taxon>Ovalentaria</taxon>
        <taxon>Atherinomorphae</taxon>
        <taxon>Cyprinodontiformes</taxon>
        <taxon>Goodeidae</taxon>
        <taxon>Ilyodon</taxon>
    </lineage>
</organism>
<keyword evidence="2" id="KW-1185">Reference proteome</keyword>
<gene>
    <name evidence="1" type="ORF">ILYODFUR_017876</name>
</gene>
<dbReference type="EMBL" id="JAHRIQ010013293">
    <property type="protein sequence ID" value="MEQ2225476.1"/>
    <property type="molecule type" value="Genomic_DNA"/>
</dbReference>
<proteinExistence type="predicted"/>
<dbReference type="Proteomes" id="UP001482620">
    <property type="component" value="Unassembled WGS sequence"/>
</dbReference>